<name>A0A2N8L1W9_9BURK</name>
<keyword evidence="9" id="KW-1185">Reference proteome</keyword>
<dbReference type="GO" id="GO:0009279">
    <property type="term" value="C:cell outer membrane"/>
    <property type="evidence" value="ECO:0007669"/>
    <property type="project" value="UniProtKB-SubCell"/>
</dbReference>
<keyword evidence="3 5" id="KW-0472">Membrane</keyword>
<protein>
    <submittedName>
        <fullName evidence="8">TonB-dependent receptor</fullName>
    </submittedName>
</protein>
<feature type="domain" description="TonB-dependent receptor plug" evidence="7">
    <location>
        <begin position="18"/>
        <end position="135"/>
    </location>
</feature>
<dbReference type="InterPro" id="IPR036942">
    <property type="entry name" value="Beta-barrel_TonB_sf"/>
</dbReference>
<evidence type="ECO:0000259" key="7">
    <source>
        <dbReference type="Pfam" id="PF07715"/>
    </source>
</evidence>
<evidence type="ECO:0000256" key="5">
    <source>
        <dbReference type="RuleBase" id="RU003357"/>
    </source>
</evidence>
<sequence>MERVEVTGSRILSAGALAPAPVQVMTAADIASSGAANLQELLLKSPVFGGGAGSNSLGRNNSNFLTSSSGVSTLDLRNLGVDRTLVLVNGRRYVSGIPGSSAVDLNTIPTDFIERVEMLTGGASSTYGSDAVAGVVNIILKRNINGLKLDMQLGRSEKGDDDKKKFSASFGTSGADGRANLMAHFAFTRQGQTMARDHGVPYDQTSLAVLNPKTTNPADIFNVRQPTFSAFAPAGHFYFTDADKKDVDFTYDAAGKQIPWSQNGPAGDGVGATGFNRQAYRAISVPTDRMLLAAKGDYALNDKHQIFFEGTYAATKTKSEIEPFALASSDVYPNTEVVPTEFLINGTMVRNPLVPANVVGDYFFQRRMTDLGSRIQQADRDTFRFVLGMKGEVNPTWSYETYLGYGATKEGQRGNGQVNVLNMRNALEAIPDGKGGVMCRDELARAQGCVPINIFGAGTISPAGVKYIAAPQSLNTKVTQKMAGFTVSGEPFEMPAGPVGIAVGGEWRAEFSEDVHDALTATGLNGGNALPDTKGSFNVKELFVETRLPLLKGLPLIKTLDGIAAVRASDYSTAGKTNSWNTGLDWAANSTVRVRVTKAVSTRAPNVGNLFSAPSQTFPPGLKDPCNGVKSSDTSVLATNCKAAPGVAANMAANGGVFTLTQPDRDGISGFDSGNPDLKPEKGNSTTFGLVITPKGIPVLDKFAFTADYFDISIDKAINTPGRQYALDQCYSGNDTSFCKFITRRPTGTPGNSAGSIDLINEVPVNSGGQVAKGLDFTASYSDKLGTGRVNGRLSYTHLLKAEYKATDTATPDPTAGELGSPRNRWSLSLGYENGPWALSTTTTFIGQSYLNDSFRKGYPQFTKADFKVASKTYLDMQGTYALGKAQFYLGIDNVLNTKPAPIVSGLPGNTTGTATDAGTYDAIGRRYYFGVRYSM</sequence>
<comment type="similarity">
    <text evidence="2 5">Belongs to the TonB-dependent receptor family.</text>
</comment>
<dbReference type="OrthoDB" id="8530571at2"/>
<evidence type="ECO:0000256" key="2">
    <source>
        <dbReference type="ARBA" id="ARBA00009810"/>
    </source>
</evidence>
<dbReference type="EMBL" id="POSP01000003">
    <property type="protein sequence ID" value="PND39708.1"/>
    <property type="molecule type" value="Genomic_DNA"/>
</dbReference>
<dbReference type="Pfam" id="PF07715">
    <property type="entry name" value="Plug"/>
    <property type="match status" value="1"/>
</dbReference>
<evidence type="ECO:0000256" key="4">
    <source>
        <dbReference type="ARBA" id="ARBA00023237"/>
    </source>
</evidence>
<comment type="caution">
    <text evidence="8">The sequence shown here is derived from an EMBL/GenBank/DDBJ whole genome shotgun (WGS) entry which is preliminary data.</text>
</comment>
<reference evidence="8 9" key="1">
    <citation type="submission" date="2018-01" db="EMBL/GenBank/DDBJ databases">
        <title>Draft genome sequence of Paucibacter aquatile CR182 isolated from freshwater of the Nakdong River.</title>
        <authorList>
            <person name="Choi A."/>
            <person name="Chung E.J."/>
        </authorList>
    </citation>
    <scope>NUCLEOTIDE SEQUENCE [LARGE SCALE GENOMIC DNA]</scope>
    <source>
        <strain evidence="8 9">CR182</strain>
    </source>
</reference>
<evidence type="ECO:0000256" key="3">
    <source>
        <dbReference type="ARBA" id="ARBA00023136"/>
    </source>
</evidence>
<evidence type="ECO:0000313" key="8">
    <source>
        <dbReference type="EMBL" id="PND39708.1"/>
    </source>
</evidence>
<dbReference type="Gene3D" id="2.40.170.20">
    <property type="entry name" value="TonB-dependent receptor, beta-barrel domain"/>
    <property type="match status" value="1"/>
</dbReference>
<evidence type="ECO:0000259" key="6">
    <source>
        <dbReference type="Pfam" id="PF00593"/>
    </source>
</evidence>
<keyword evidence="5" id="KW-0798">TonB box</keyword>
<organism evidence="8 9">
    <name type="scientific">Kinneretia aquatilis</name>
    <dbReference type="NCBI Taxonomy" id="2070761"/>
    <lineage>
        <taxon>Bacteria</taxon>
        <taxon>Pseudomonadati</taxon>
        <taxon>Pseudomonadota</taxon>
        <taxon>Betaproteobacteria</taxon>
        <taxon>Burkholderiales</taxon>
        <taxon>Sphaerotilaceae</taxon>
        <taxon>Roseateles</taxon>
    </lineage>
</organism>
<proteinExistence type="inferred from homology"/>
<gene>
    <name evidence="8" type="ORF">C1O66_11665</name>
</gene>
<feature type="domain" description="TonB-dependent receptor-like beta-barrel" evidence="6">
    <location>
        <begin position="377"/>
        <end position="895"/>
    </location>
</feature>
<dbReference type="InterPro" id="IPR000531">
    <property type="entry name" value="Beta-barrel_TonB"/>
</dbReference>
<dbReference type="Pfam" id="PF00593">
    <property type="entry name" value="TonB_dep_Rec_b-barrel"/>
    <property type="match status" value="1"/>
</dbReference>
<dbReference type="PANTHER" id="PTHR47234">
    <property type="match status" value="1"/>
</dbReference>
<accession>A0A2N8L1W9</accession>
<dbReference type="Gene3D" id="2.170.130.10">
    <property type="entry name" value="TonB-dependent receptor, plug domain"/>
    <property type="match status" value="1"/>
</dbReference>
<keyword evidence="4" id="KW-0998">Cell outer membrane</keyword>
<dbReference type="InterPro" id="IPR012910">
    <property type="entry name" value="Plug_dom"/>
</dbReference>
<dbReference type="SUPFAM" id="SSF56935">
    <property type="entry name" value="Porins"/>
    <property type="match status" value="1"/>
</dbReference>
<evidence type="ECO:0000313" key="9">
    <source>
        <dbReference type="Proteomes" id="UP000235916"/>
    </source>
</evidence>
<dbReference type="Proteomes" id="UP000235916">
    <property type="component" value="Unassembled WGS sequence"/>
</dbReference>
<dbReference type="PANTHER" id="PTHR47234:SF2">
    <property type="entry name" value="TONB-DEPENDENT RECEPTOR"/>
    <property type="match status" value="1"/>
</dbReference>
<evidence type="ECO:0000256" key="1">
    <source>
        <dbReference type="ARBA" id="ARBA00004442"/>
    </source>
</evidence>
<dbReference type="InterPro" id="IPR037066">
    <property type="entry name" value="Plug_dom_sf"/>
</dbReference>
<keyword evidence="8" id="KW-0675">Receptor</keyword>
<comment type="subcellular location">
    <subcellularLocation>
        <location evidence="1 5">Cell outer membrane</location>
    </subcellularLocation>
</comment>
<dbReference type="AlphaFoldDB" id="A0A2N8L1W9"/>